<name>A0A811RDF1_9POAL</name>
<protein>
    <recommendedName>
        <fullName evidence="3">PB1 domain-containing protein</fullName>
    </recommendedName>
</protein>
<dbReference type="Proteomes" id="UP000604825">
    <property type="component" value="Unassembled WGS sequence"/>
</dbReference>
<sequence>MGTPGQVPDTSWLPVGMDPKSTYLLKIRLTGNPKKRRKQFSCFHITKVVDSDLCNFKDLVETIVDAYPHGYNEIVSVFYYDEVQKNFPQVTTDQKLLAMFNKHVDSKEVRMTITYSEPTDVVSIPESYTQQNAEVLDIPSTPSVACPILTIASRSPCLQQAAPLSPQQASPLCLQQAIPSQAHNKPA</sequence>
<proteinExistence type="predicted"/>
<evidence type="ECO:0000313" key="1">
    <source>
        <dbReference type="EMBL" id="CAD6268298.1"/>
    </source>
</evidence>
<keyword evidence="2" id="KW-1185">Reference proteome</keyword>
<dbReference type="EMBL" id="CAJGYO010000014">
    <property type="protein sequence ID" value="CAD6268298.1"/>
    <property type="molecule type" value="Genomic_DNA"/>
</dbReference>
<reference evidence="1" key="1">
    <citation type="submission" date="2020-10" db="EMBL/GenBank/DDBJ databases">
        <authorList>
            <person name="Han B."/>
            <person name="Lu T."/>
            <person name="Zhao Q."/>
            <person name="Huang X."/>
            <person name="Zhao Y."/>
        </authorList>
    </citation>
    <scope>NUCLEOTIDE SEQUENCE</scope>
</reference>
<evidence type="ECO:0008006" key="3">
    <source>
        <dbReference type="Google" id="ProtNLM"/>
    </source>
</evidence>
<gene>
    <name evidence="1" type="ORF">NCGR_LOCUS51603</name>
</gene>
<organism evidence="1 2">
    <name type="scientific">Miscanthus lutarioriparius</name>
    <dbReference type="NCBI Taxonomy" id="422564"/>
    <lineage>
        <taxon>Eukaryota</taxon>
        <taxon>Viridiplantae</taxon>
        <taxon>Streptophyta</taxon>
        <taxon>Embryophyta</taxon>
        <taxon>Tracheophyta</taxon>
        <taxon>Spermatophyta</taxon>
        <taxon>Magnoliopsida</taxon>
        <taxon>Liliopsida</taxon>
        <taxon>Poales</taxon>
        <taxon>Poaceae</taxon>
        <taxon>PACMAD clade</taxon>
        <taxon>Panicoideae</taxon>
        <taxon>Andropogonodae</taxon>
        <taxon>Andropogoneae</taxon>
        <taxon>Saccharinae</taxon>
        <taxon>Miscanthus</taxon>
    </lineage>
</organism>
<dbReference type="AlphaFoldDB" id="A0A811RDF1"/>
<accession>A0A811RDF1</accession>
<evidence type="ECO:0000313" key="2">
    <source>
        <dbReference type="Proteomes" id="UP000604825"/>
    </source>
</evidence>
<comment type="caution">
    <text evidence="1">The sequence shown here is derived from an EMBL/GenBank/DDBJ whole genome shotgun (WGS) entry which is preliminary data.</text>
</comment>
<dbReference type="OrthoDB" id="615850at2759"/>